<evidence type="ECO:0000313" key="2">
    <source>
        <dbReference type="Proteomes" id="UP000828048"/>
    </source>
</evidence>
<keyword evidence="2" id="KW-1185">Reference proteome</keyword>
<name>A0ACB7X806_9ERIC</name>
<comment type="caution">
    <text evidence="1">The sequence shown here is derived from an EMBL/GenBank/DDBJ whole genome shotgun (WGS) entry which is preliminary data.</text>
</comment>
<organism evidence="1 2">
    <name type="scientific">Vaccinium darrowii</name>
    <dbReference type="NCBI Taxonomy" id="229202"/>
    <lineage>
        <taxon>Eukaryota</taxon>
        <taxon>Viridiplantae</taxon>
        <taxon>Streptophyta</taxon>
        <taxon>Embryophyta</taxon>
        <taxon>Tracheophyta</taxon>
        <taxon>Spermatophyta</taxon>
        <taxon>Magnoliopsida</taxon>
        <taxon>eudicotyledons</taxon>
        <taxon>Gunneridae</taxon>
        <taxon>Pentapetalae</taxon>
        <taxon>asterids</taxon>
        <taxon>Ericales</taxon>
        <taxon>Ericaceae</taxon>
        <taxon>Vaccinioideae</taxon>
        <taxon>Vaccinieae</taxon>
        <taxon>Vaccinium</taxon>
    </lineage>
</organism>
<accession>A0ACB7X806</accession>
<sequence length="473" mass="54030">MASLSTPANPFPPPVHRRPDTKPPTVWSRRKPNSRTETVSEQTNALTVKERGPSRIDVSKLKEREERERKEGLNRKIGSQKAISIILRREATKAVIEKKGGPNNSKKLLPRTVLEALHERITALRWESALKVFELLREQLWYRPNSGMYIKLIVMLGKCKQPEKAHNLFQAMIDEGCGVNHESYTALLSAYSRSGLFDKAFSLLEEMKNIPDCKPDGIKPSTITYNTLIDAYGKARKFPKMESTLVEMLREGQCEPDVWTMNSTLRAFGGSGQIETMEKCYEKFQLAGIQPDIKTFNVLLDSYGKTGNYEKMSSVMEYMQKYHFSWTLVTYNIVIDAFGKAGDLKQMEFLFRLMQSERIKPNCVTLCSLIRAYGQAGRAEKITGVLRFVENTDVTLDTIFFNCLVDAYGMMGCFAEMKGVLETMEKKRCMPDRITYRTMINAYTIAGMTSHAQELKDFLNNSLQKTSPRRHNH</sequence>
<dbReference type="EMBL" id="CM037156">
    <property type="protein sequence ID" value="KAH7836872.1"/>
    <property type="molecule type" value="Genomic_DNA"/>
</dbReference>
<evidence type="ECO:0000313" key="1">
    <source>
        <dbReference type="EMBL" id="KAH7836872.1"/>
    </source>
</evidence>
<reference evidence="1 2" key="1">
    <citation type="journal article" date="2021" name="Hortic Res">
        <title>High-quality reference genome and annotation aids understanding of berry development for evergreen blueberry (Vaccinium darrowii).</title>
        <authorList>
            <person name="Yu J."/>
            <person name="Hulse-Kemp A.M."/>
            <person name="Babiker E."/>
            <person name="Staton M."/>
        </authorList>
    </citation>
    <scope>NUCLEOTIDE SEQUENCE [LARGE SCALE GENOMIC DNA]</scope>
    <source>
        <strain evidence="2">cv. NJ 8807/NJ 8810</strain>
        <tissue evidence="1">Young leaf</tissue>
    </source>
</reference>
<gene>
    <name evidence="1" type="ORF">Vadar_006790</name>
</gene>
<proteinExistence type="predicted"/>
<protein>
    <submittedName>
        <fullName evidence="1">Uncharacterized protein</fullName>
    </submittedName>
</protein>
<dbReference type="Proteomes" id="UP000828048">
    <property type="component" value="Chromosome 6"/>
</dbReference>